<protein>
    <recommendedName>
        <fullName evidence="4">Transmembrane protein</fullName>
    </recommendedName>
</protein>
<keyword evidence="1" id="KW-1133">Transmembrane helix</keyword>
<gene>
    <name evidence="2" type="ORF">BDW59DRAFT_39616</name>
</gene>
<comment type="caution">
    <text evidence="2">The sequence shown here is derived from an EMBL/GenBank/DDBJ whole genome shotgun (WGS) entry which is preliminary data.</text>
</comment>
<feature type="transmembrane region" description="Helical" evidence="1">
    <location>
        <begin position="51"/>
        <end position="69"/>
    </location>
</feature>
<keyword evidence="1" id="KW-0472">Membrane</keyword>
<keyword evidence="1" id="KW-0812">Transmembrane</keyword>
<evidence type="ECO:0000256" key="1">
    <source>
        <dbReference type="SAM" id="Phobius"/>
    </source>
</evidence>
<dbReference type="EMBL" id="JBFXLS010000018">
    <property type="protein sequence ID" value="KAL2828933.1"/>
    <property type="molecule type" value="Genomic_DNA"/>
</dbReference>
<accession>A0ABR4IME1</accession>
<proteinExistence type="predicted"/>
<evidence type="ECO:0000313" key="2">
    <source>
        <dbReference type="EMBL" id="KAL2828933.1"/>
    </source>
</evidence>
<organism evidence="2 3">
    <name type="scientific">Aspergillus cavernicola</name>
    <dbReference type="NCBI Taxonomy" id="176166"/>
    <lineage>
        <taxon>Eukaryota</taxon>
        <taxon>Fungi</taxon>
        <taxon>Dikarya</taxon>
        <taxon>Ascomycota</taxon>
        <taxon>Pezizomycotina</taxon>
        <taxon>Eurotiomycetes</taxon>
        <taxon>Eurotiomycetidae</taxon>
        <taxon>Eurotiales</taxon>
        <taxon>Aspergillaceae</taxon>
        <taxon>Aspergillus</taxon>
        <taxon>Aspergillus subgen. Nidulantes</taxon>
    </lineage>
</organism>
<sequence length="115" mass="13478">MTAWKVLRLGERWLIGDVLPRGSTRMWWYNQVAGLRLGKEHKVFLMRARTVVAAVVVVVVVVVVAGLQIELESRRLWMRWWSKPWLLKVIRGERRGVERSERVQKFLGRNNRGGS</sequence>
<dbReference type="Proteomes" id="UP001610335">
    <property type="component" value="Unassembled WGS sequence"/>
</dbReference>
<evidence type="ECO:0008006" key="4">
    <source>
        <dbReference type="Google" id="ProtNLM"/>
    </source>
</evidence>
<reference evidence="2 3" key="1">
    <citation type="submission" date="2024-07" db="EMBL/GenBank/DDBJ databases">
        <title>Section-level genome sequencing and comparative genomics of Aspergillus sections Usti and Cavernicolus.</title>
        <authorList>
            <consortium name="Lawrence Berkeley National Laboratory"/>
            <person name="Nybo J.L."/>
            <person name="Vesth T.C."/>
            <person name="Theobald S."/>
            <person name="Frisvad J.C."/>
            <person name="Larsen T.O."/>
            <person name="Kjaerboelling I."/>
            <person name="Rothschild-Mancinelli K."/>
            <person name="Lyhne E.K."/>
            <person name="Kogle M.E."/>
            <person name="Barry K."/>
            <person name="Clum A."/>
            <person name="Na H."/>
            <person name="Ledsgaard L."/>
            <person name="Lin J."/>
            <person name="Lipzen A."/>
            <person name="Kuo A."/>
            <person name="Riley R."/>
            <person name="Mondo S."/>
            <person name="LaButti K."/>
            <person name="Haridas S."/>
            <person name="Pangalinan J."/>
            <person name="Salamov A.A."/>
            <person name="Simmons B.A."/>
            <person name="Magnuson J.K."/>
            <person name="Chen J."/>
            <person name="Drula E."/>
            <person name="Henrissat B."/>
            <person name="Wiebenga A."/>
            <person name="Lubbers R.J."/>
            <person name="Gomes A.C."/>
            <person name="Makela M.R."/>
            <person name="Stajich J."/>
            <person name="Grigoriev I.V."/>
            <person name="Mortensen U.H."/>
            <person name="De vries R.P."/>
            <person name="Baker S.E."/>
            <person name="Andersen M.R."/>
        </authorList>
    </citation>
    <scope>NUCLEOTIDE SEQUENCE [LARGE SCALE GENOMIC DNA]</scope>
    <source>
        <strain evidence="2 3">CBS 600.67</strain>
    </source>
</reference>
<name>A0ABR4IME1_9EURO</name>
<keyword evidence="3" id="KW-1185">Reference proteome</keyword>
<evidence type="ECO:0000313" key="3">
    <source>
        <dbReference type="Proteomes" id="UP001610335"/>
    </source>
</evidence>